<feature type="domain" description="3D" evidence="3">
    <location>
        <begin position="260"/>
        <end position="320"/>
    </location>
</feature>
<sequence length="320" mass="35163">MTLRKLILLNIILALICGALFVWYRMIPVPVLLQYQSVSGTRTVRVETRGKTVGAAVGELKSTDRQNIIVDTDRDAPIQTDMTIRIRRGTRAEAEIAGKKRSIVLYPGTIRENLKLNKISYDKDDIVRPALSGQATTATNLKVQVVDVKTRRKTVTVPAKNEVVFDRSLSSGTVSSTGGRDGKGVYKYITTYVNGKKTKEKAKLLSWVSRPKNNSVRFGTSKTGETGSVRYTRTFTGNCTAYYAGTNARGATGQVCHYGTCAVDPSVIPYGTKLYIEGYGVAVANDCGGAVKGNVIDLYMNSTSECIQWGRRYKKVYVLK</sequence>
<dbReference type="GO" id="GO:0019867">
    <property type="term" value="C:outer membrane"/>
    <property type="evidence" value="ECO:0007669"/>
    <property type="project" value="InterPro"/>
</dbReference>
<keyword evidence="1" id="KW-0732">Signal</keyword>
<keyword evidence="6" id="KW-1185">Reference proteome</keyword>
<evidence type="ECO:0000259" key="3">
    <source>
        <dbReference type="Pfam" id="PF06725"/>
    </source>
</evidence>
<dbReference type="GO" id="GO:0004553">
    <property type="term" value="F:hydrolase activity, hydrolyzing O-glycosyl compounds"/>
    <property type="evidence" value="ECO:0007669"/>
    <property type="project" value="InterPro"/>
</dbReference>
<dbReference type="STRING" id="1261640.BHK98_01750"/>
<dbReference type="InterPro" id="IPR010611">
    <property type="entry name" value="3D_dom"/>
</dbReference>
<dbReference type="Pfam" id="PF07501">
    <property type="entry name" value="G5"/>
    <property type="match status" value="1"/>
</dbReference>
<dbReference type="EMBL" id="MJIE01000001">
    <property type="protein sequence ID" value="OLR54915.1"/>
    <property type="molecule type" value="Genomic_DNA"/>
</dbReference>
<evidence type="ECO:0000256" key="1">
    <source>
        <dbReference type="ARBA" id="ARBA00022729"/>
    </source>
</evidence>
<dbReference type="Pfam" id="PF06725">
    <property type="entry name" value="3D"/>
    <property type="match status" value="1"/>
</dbReference>
<organism evidence="5 6">
    <name type="scientific">Hornefia porci</name>
    <dbReference type="NCBI Taxonomy" id="2652292"/>
    <lineage>
        <taxon>Bacteria</taxon>
        <taxon>Bacillati</taxon>
        <taxon>Bacillota</taxon>
        <taxon>Clostridia</taxon>
        <taxon>Peptostreptococcales</taxon>
        <taxon>Anaerovoracaceae</taxon>
        <taxon>Hornefia</taxon>
    </lineage>
</organism>
<comment type="caution">
    <text evidence="5">The sequence shown here is derived from an EMBL/GenBank/DDBJ whole genome shotgun (WGS) entry which is preliminary data.</text>
</comment>
<dbReference type="GO" id="GO:0009254">
    <property type="term" value="P:peptidoglycan turnover"/>
    <property type="evidence" value="ECO:0007669"/>
    <property type="project" value="InterPro"/>
</dbReference>
<evidence type="ECO:0000313" key="6">
    <source>
        <dbReference type="Proteomes" id="UP000187404"/>
    </source>
</evidence>
<name>A0A1Q9JFE1_9FIRM</name>
<dbReference type="Proteomes" id="UP000187404">
    <property type="component" value="Unassembled WGS sequence"/>
</dbReference>
<dbReference type="AlphaFoldDB" id="A0A1Q9JFE1"/>
<dbReference type="PANTHER" id="PTHR39160:SF4">
    <property type="entry name" value="RESUSCITATION-PROMOTING FACTOR RPFB"/>
    <property type="match status" value="1"/>
</dbReference>
<dbReference type="InterPro" id="IPR011098">
    <property type="entry name" value="G5_dom"/>
</dbReference>
<evidence type="ECO:0008006" key="7">
    <source>
        <dbReference type="Google" id="ProtNLM"/>
    </source>
</evidence>
<dbReference type="CDD" id="cd14667">
    <property type="entry name" value="3D_containing_proteins"/>
    <property type="match status" value="1"/>
</dbReference>
<proteinExistence type="predicted"/>
<dbReference type="InterPro" id="IPR059180">
    <property type="entry name" value="3D_YorM"/>
</dbReference>
<protein>
    <recommendedName>
        <fullName evidence="7">G5 domain-containing protein</fullName>
    </recommendedName>
</protein>
<dbReference type="Gene3D" id="2.40.40.10">
    <property type="entry name" value="RlpA-like domain"/>
    <property type="match status" value="1"/>
</dbReference>
<keyword evidence="2" id="KW-0472">Membrane</keyword>
<dbReference type="Gene3D" id="2.20.230.10">
    <property type="entry name" value="Resuscitation-promoting factor rpfb"/>
    <property type="match status" value="1"/>
</dbReference>
<evidence type="ECO:0000313" key="5">
    <source>
        <dbReference type="EMBL" id="OLR54915.1"/>
    </source>
</evidence>
<accession>A0A1Q9JFE1</accession>
<keyword evidence="2" id="KW-0812">Transmembrane</keyword>
<dbReference type="SUPFAM" id="SSF50685">
    <property type="entry name" value="Barwin-like endoglucanases"/>
    <property type="match status" value="1"/>
</dbReference>
<dbReference type="OrthoDB" id="9798935at2"/>
<dbReference type="RefSeq" id="WP_075711934.1">
    <property type="nucleotide sequence ID" value="NZ_MJIE01000001.1"/>
</dbReference>
<evidence type="ECO:0000259" key="4">
    <source>
        <dbReference type="Pfam" id="PF07501"/>
    </source>
</evidence>
<gene>
    <name evidence="5" type="ORF">BHK98_01750</name>
</gene>
<dbReference type="PANTHER" id="PTHR39160">
    <property type="entry name" value="CELL WALL-BINDING PROTEIN YOCH"/>
    <property type="match status" value="1"/>
</dbReference>
<dbReference type="InterPro" id="IPR051933">
    <property type="entry name" value="Resuscitation_pf_RpfB"/>
</dbReference>
<feature type="domain" description="G5" evidence="4">
    <location>
        <begin position="149"/>
        <end position="220"/>
    </location>
</feature>
<keyword evidence="2" id="KW-1133">Transmembrane helix</keyword>
<feature type="transmembrane region" description="Helical" evidence="2">
    <location>
        <begin position="7"/>
        <end position="26"/>
    </location>
</feature>
<dbReference type="InterPro" id="IPR036908">
    <property type="entry name" value="RlpA-like_sf"/>
</dbReference>
<evidence type="ECO:0000256" key="2">
    <source>
        <dbReference type="SAM" id="Phobius"/>
    </source>
</evidence>
<reference evidence="5 6" key="1">
    <citation type="journal article" date="2016" name="Appl. Environ. Microbiol.">
        <title>Function and Phylogeny of Bacterial Butyryl Coenzyme A:Acetate Transferases and Their Diversity in the Proximal Colon of Swine.</title>
        <authorList>
            <person name="Trachsel J."/>
            <person name="Bayles D.O."/>
            <person name="Looft T."/>
            <person name="Levine U.Y."/>
            <person name="Allen H.K."/>
        </authorList>
    </citation>
    <scope>NUCLEOTIDE SEQUENCE [LARGE SCALE GENOMIC DNA]</scope>
    <source>
        <strain evidence="5 6">68-3-10</strain>
    </source>
</reference>